<dbReference type="Proteomes" id="UP000076872">
    <property type="component" value="Unassembled WGS sequence"/>
</dbReference>
<dbReference type="InterPro" id="IPR016040">
    <property type="entry name" value="NAD(P)-bd_dom"/>
</dbReference>
<dbReference type="EMBL" id="LUWI01000010">
    <property type="protein sequence ID" value="KZU07304.1"/>
    <property type="molecule type" value="Genomic_DNA"/>
</dbReference>
<dbReference type="Gene3D" id="3.40.50.720">
    <property type="entry name" value="NAD(P)-binding Rossmann-like Domain"/>
    <property type="match status" value="1"/>
</dbReference>
<evidence type="ECO:0000313" key="2">
    <source>
        <dbReference type="EMBL" id="KZU07304.1"/>
    </source>
</evidence>
<organism evidence="3 6">
    <name type="scientific">Lactiplantibacillus plantarum</name>
    <name type="common">Lactobacillus plantarum</name>
    <dbReference type="NCBI Taxonomy" id="1590"/>
    <lineage>
        <taxon>Bacteria</taxon>
        <taxon>Bacillati</taxon>
        <taxon>Bacillota</taxon>
        <taxon>Bacilli</taxon>
        <taxon>Lactobacillales</taxon>
        <taxon>Lactobacillaceae</taxon>
        <taxon>Lactiplantibacillus</taxon>
    </lineage>
</organism>
<evidence type="ECO:0000313" key="6">
    <source>
        <dbReference type="Proteomes" id="UP000076882"/>
    </source>
</evidence>
<dbReference type="EMBL" id="LUXO01000043">
    <property type="protein sequence ID" value="KZV00032.1"/>
    <property type="molecule type" value="Genomic_DNA"/>
</dbReference>
<comment type="caution">
    <text evidence="3">The sequence shown here is derived from an EMBL/GenBank/DDBJ whole genome shotgun (WGS) entry which is preliminary data.</text>
</comment>
<protein>
    <recommendedName>
        <fullName evidence="1">NAD(P)-binding domain-containing protein</fullName>
    </recommendedName>
</protein>
<dbReference type="SUPFAM" id="SSF51735">
    <property type="entry name" value="NAD(P)-binding Rossmann-fold domains"/>
    <property type="match status" value="1"/>
</dbReference>
<name>A0A0G9GV91_LACPN</name>
<dbReference type="RefSeq" id="WP_003643159.1">
    <property type="nucleotide sequence ID" value="NZ_AP028153.1"/>
</dbReference>
<dbReference type="PANTHER" id="PTHR15020">
    <property type="entry name" value="FLAVIN REDUCTASE-RELATED"/>
    <property type="match status" value="1"/>
</dbReference>
<dbReference type="InterPro" id="IPR036291">
    <property type="entry name" value="NAD(P)-bd_dom_sf"/>
</dbReference>
<dbReference type="Pfam" id="PF13460">
    <property type="entry name" value="NAD_binding_10"/>
    <property type="match status" value="1"/>
</dbReference>
<evidence type="ECO:0000313" key="5">
    <source>
        <dbReference type="Proteomes" id="UP000076872"/>
    </source>
</evidence>
<dbReference type="PANTHER" id="PTHR15020:SF50">
    <property type="entry name" value="UPF0659 PROTEIN YMR090W"/>
    <property type="match status" value="1"/>
</dbReference>
<dbReference type="Proteomes" id="UP000076882">
    <property type="component" value="Unassembled WGS sequence"/>
</dbReference>
<feature type="domain" description="NAD(P)-binding" evidence="1">
    <location>
        <begin position="8"/>
        <end position="197"/>
    </location>
</feature>
<dbReference type="AlphaFoldDB" id="A0A0G9GV91"/>
<evidence type="ECO:0000259" key="1">
    <source>
        <dbReference type="Pfam" id="PF13460"/>
    </source>
</evidence>
<sequence>MNTVLVIGATSPTAQAFIKLMERDYPEMTLKLFVRNRKKVPAYQKREHVIFLGDAAKYTDYVAALEDVDYIYDSVGGLSTGPYVKLLLRAIKETQATIKRIVDISAGGIYGEYLSGNLPYLSAVRTQHPQYTHDQLDKPLLFANSGIPFTIFRPGLIQNGPETKIITHGPEFRAIPESEFAINRDTFARAAANALFNDDYHNQSVAISNGELL</sequence>
<gene>
    <name evidence="3" type="ORF">Lp19_2794</name>
    <name evidence="4" type="ORF">NAB2_3262</name>
    <name evidence="2" type="ORF">Nizo2260_0845</name>
</gene>
<accession>A0A0G9GV91</accession>
<dbReference type="OMA" id="EFAINRE"/>
<evidence type="ECO:0000313" key="3">
    <source>
        <dbReference type="EMBL" id="KZU91508.1"/>
    </source>
</evidence>
<dbReference type="PATRIC" id="fig|1590.142.peg.1256"/>
<reference evidence="5 6" key="1">
    <citation type="submission" date="2016-03" db="EMBL/GenBank/DDBJ databases">
        <title>Comparative genomics of 54 Lactobacillus plantarum strains reveals genomic uncoupling from niche constraints.</title>
        <authorList>
            <person name="Martino M.E."/>
        </authorList>
    </citation>
    <scope>NUCLEOTIDE SEQUENCE [LARGE SCALE GENOMIC DNA]</scope>
    <source>
        <strain evidence="3 6">19.1</strain>
        <strain evidence="4 5">NAB2</strain>
        <strain evidence="2 7">Nizo2260</strain>
    </source>
</reference>
<evidence type="ECO:0000313" key="7">
    <source>
        <dbReference type="Proteomes" id="UP000076989"/>
    </source>
</evidence>
<proteinExistence type="predicted"/>
<dbReference type="Proteomes" id="UP000076989">
    <property type="component" value="Unassembled WGS sequence"/>
</dbReference>
<evidence type="ECO:0000313" key="4">
    <source>
        <dbReference type="EMBL" id="KZV00032.1"/>
    </source>
</evidence>
<dbReference type="KEGG" id="lpb:SH83_05605"/>
<dbReference type="EMBL" id="LUXM01000040">
    <property type="protein sequence ID" value="KZU91508.1"/>
    <property type="molecule type" value="Genomic_DNA"/>
</dbReference>